<gene>
    <name evidence="1" type="ORF">H4F45_21025</name>
</gene>
<evidence type="ECO:0000313" key="2">
    <source>
        <dbReference type="Proteomes" id="UP000768524"/>
    </source>
</evidence>
<comment type="caution">
    <text evidence="1">The sequence shown here is derived from an EMBL/GenBank/DDBJ whole genome shotgun (WGS) entry which is preliminary data.</text>
</comment>
<protein>
    <submittedName>
        <fullName evidence="1">ATP-dependent DNA helicase RecG</fullName>
    </submittedName>
</protein>
<reference evidence="1" key="1">
    <citation type="submission" date="2020-07" db="EMBL/GenBank/DDBJ databases">
        <title>A pangenomic view of the genus Pectobacterium provides insights into genome organization, phylogeny, and virulence.</title>
        <authorList>
            <person name="Jonkheer E."/>
            <person name="Brankovics B."/>
            <person name="Houwers I."/>
            <person name="Van Der Wolf J."/>
            <person name="Bonants P."/>
            <person name="Vreeburg R."/>
            <person name="Bollema R."/>
            <person name="De Haan J."/>
            <person name="Berke L."/>
            <person name="De Ridder D."/>
            <person name="Smit S."/>
            <person name="Van Der Lee T.A.J."/>
        </authorList>
    </citation>
    <scope>NUCLEOTIDE SEQUENCE</scope>
    <source>
        <strain evidence="1">NAK:433</strain>
    </source>
</reference>
<dbReference type="GO" id="GO:0004386">
    <property type="term" value="F:helicase activity"/>
    <property type="evidence" value="ECO:0007669"/>
    <property type="project" value="UniProtKB-KW"/>
</dbReference>
<dbReference type="InterPro" id="IPR027417">
    <property type="entry name" value="P-loop_NTPase"/>
</dbReference>
<keyword evidence="1" id="KW-0378">Hydrolase</keyword>
<proteinExistence type="predicted"/>
<name>A0AAE3BGT7_9GAMM</name>
<dbReference type="AlphaFoldDB" id="A0AAE3BGT7"/>
<dbReference type="Proteomes" id="UP000768524">
    <property type="component" value="Unassembled WGS sequence"/>
</dbReference>
<dbReference type="Gene3D" id="3.40.50.300">
    <property type="entry name" value="P-loop containing nucleotide triphosphate hydrolases"/>
    <property type="match status" value="1"/>
</dbReference>
<keyword evidence="1" id="KW-0067">ATP-binding</keyword>
<feature type="non-terminal residue" evidence="1">
    <location>
        <position position="75"/>
    </location>
</feature>
<sequence length="75" mass="8692">AQIRDGQWEAIDSLDNRQQKLVVVQRTGWGKRSVYFNSTKIFRERGMRTTIIESPLLSLMINQIDSAWRLGIVAE</sequence>
<evidence type="ECO:0000313" key="1">
    <source>
        <dbReference type="EMBL" id="MBN3053873.1"/>
    </source>
</evidence>
<dbReference type="EMBL" id="JACGEP010000207">
    <property type="protein sequence ID" value="MBN3053873.1"/>
    <property type="molecule type" value="Genomic_DNA"/>
</dbReference>
<keyword evidence="1" id="KW-0547">Nucleotide-binding</keyword>
<feature type="non-terminal residue" evidence="1">
    <location>
        <position position="1"/>
    </location>
</feature>
<organism evidence="1 2">
    <name type="scientific">Pectobacterium brasiliense</name>
    <dbReference type="NCBI Taxonomy" id="180957"/>
    <lineage>
        <taxon>Bacteria</taxon>
        <taxon>Pseudomonadati</taxon>
        <taxon>Pseudomonadota</taxon>
        <taxon>Gammaproteobacteria</taxon>
        <taxon>Enterobacterales</taxon>
        <taxon>Pectobacteriaceae</taxon>
        <taxon>Pectobacterium</taxon>
    </lineage>
</organism>
<keyword evidence="1" id="KW-0347">Helicase</keyword>
<accession>A0AAE3BGT7</accession>